<feature type="transmembrane region" description="Helical" evidence="3">
    <location>
        <begin position="193"/>
        <end position="212"/>
    </location>
</feature>
<evidence type="ECO:0000256" key="3">
    <source>
        <dbReference type="SAM" id="Phobius"/>
    </source>
</evidence>
<reference evidence="5 6" key="1">
    <citation type="journal article" date="2019" name="Fungal Biol. Biotechnol.">
        <title>Draft genome sequence of fastidious pathogen Ceratobasidium theobromae, which causes vascular-streak dieback in Theobroma cacao.</title>
        <authorList>
            <person name="Ali S.S."/>
            <person name="Asman A."/>
            <person name="Shao J."/>
            <person name="Firmansyah A.P."/>
            <person name="Susilo A.W."/>
            <person name="Rosmana A."/>
            <person name="McMahon P."/>
            <person name="Junaid M."/>
            <person name="Guest D."/>
            <person name="Kheng T.Y."/>
            <person name="Meinhardt L.W."/>
            <person name="Bailey B.A."/>
        </authorList>
    </citation>
    <scope>NUCLEOTIDE SEQUENCE [LARGE SCALE GENOMIC DNA]</scope>
    <source>
        <strain evidence="5 6">CT2</strain>
    </source>
</reference>
<dbReference type="InterPro" id="IPR003439">
    <property type="entry name" value="ABC_transporter-like_ATP-bd"/>
</dbReference>
<keyword evidence="3" id="KW-0812">Transmembrane</keyword>
<feature type="transmembrane region" description="Helical" evidence="3">
    <location>
        <begin position="160"/>
        <end position="181"/>
    </location>
</feature>
<sequence>MSRQLVLEPPLSDSNDLSRSALFVPFICSTVSATILIIQYYLRDLDLRLSISTGTLRKTTLTSSGYPVVTGHGHGHSRGAQSTTRPVSLWKILRLVACFFLILLAIISVAMAESCPKVKDTKPGNLDASIFIKHGFGKHHKHPRHSELCLSREQSARVGLIFLGISWKTYTAFLALLAVSLTSDFCNICDSHLTALLLIALSIDVGLLVFPGPATTSAALVCQYIHLGLLIAAAIVLPILIFRFTASTRYKPPPITWPTSGRLVVQNLTARYSEREPAILQDVSFRLNAGECVGVVGKTGCGKDALAMALLRGIPTDGHVYFDGLSTHTLDPAVLCSNVSVITGQPESTIRSTVRHFLDPLGRSGDTALEDALRLAGIDGIRLSASLRGLSVKHRHRAELARAIIKQNKLVIVDETTNPIGWSYLNTIHPVLTFVIVAEYAPDAAFHASLRTALPTSTILIISNKLRNMQRVDKVRYSPPSPCPD</sequence>
<feature type="domain" description="ABC transporter" evidence="4">
    <location>
        <begin position="263"/>
        <end position="481"/>
    </location>
</feature>
<feature type="transmembrane region" description="Helical" evidence="3">
    <location>
        <begin position="20"/>
        <end position="42"/>
    </location>
</feature>
<dbReference type="PANTHER" id="PTHR24223">
    <property type="entry name" value="ATP-BINDING CASSETTE SUB-FAMILY C"/>
    <property type="match status" value="1"/>
</dbReference>
<evidence type="ECO:0000259" key="4">
    <source>
        <dbReference type="PROSITE" id="PS50893"/>
    </source>
</evidence>
<dbReference type="Proteomes" id="UP000383932">
    <property type="component" value="Unassembled WGS sequence"/>
</dbReference>
<gene>
    <name evidence="5" type="ORF">CTheo_5427</name>
</gene>
<dbReference type="GO" id="GO:0016020">
    <property type="term" value="C:membrane"/>
    <property type="evidence" value="ECO:0007669"/>
    <property type="project" value="TreeGrafter"/>
</dbReference>
<dbReference type="GO" id="GO:0016887">
    <property type="term" value="F:ATP hydrolysis activity"/>
    <property type="evidence" value="ECO:0007669"/>
    <property type="project" value="InterPro"/>
</dbReference>
<feature type="transmembrane region" description="Helical" evidence="3">
    <location>
        <begin position="224"/>
        <end position="242"/>
    </location>
</feature>
<dbReference type="Pfam" id="PF00005">
    <property type="entry name" value="ABC_tran"/>
    <property type="match status" value="1"/>
</dbReference>
<comment type="caution">
    <text evidence="5">The sequence shown here is derived from an EMBL/GenBank/DDBJ whole genome shotgun (WGS) entry which is preliminary data.</text>
</comment>
<proteinExistence type="predicted"/>
<dbReference type="InterPro" id="IPR027417">
    <property type="entry name" value="P-loop_NTPase"/>
</dbReference>
<evidence type="ECO:0000313" key="6">
    <source>
        <dbReference type="Proteomes" id="UP000383932"/>
    </source>
</evidence>
<protein>
    <recommendedName>
        <fullName evidence="4">ABC transporter domain-containing protein</fullName>
    </recommendedName>
</protein>
<dbReference type="OrthoDB" id="6500128at2759"/>
<keyword evidence="3" id="KW-0472">Membrane</keyword>
<dbReference type="GO" id="GO:0005524">
    <property type="term" value="F:ATP binding"/>
    <property type="evidence" value="ECO:0007669"/>
    <property type="project" value="UniProtKB-KW"/>
</dbReference>
<organism evidence="5 6">
    <name type="scientific">Ceratobasidium theobromae</name>
    <dbReference type="NCBI Taxonomy" id="1582974"/>
    <lineage>
        <taxon>Eukaryota</taxon>
        <taxon>Fungi</taxon>
        <taxon>Dikarya</taxon>
        <taxon>Basidiomycota</taxon>
        <taxon>Agaricomycotina</taxon>
        <taxon>Agaricomycetes</taxon>
        <taxon>Cantharellales</taxon>
        <taxon>Ceratobasidiaceae</taxon>
        <taxon>Ceratobasidium</taxon>
    </lineage>
</organism>
<dbReference type="SMART" id="SM00382">
    <property type="entry name" value="AAA"/>
    <property type="match status" value="1"/>
</dbReference>
<dbReference type="PROSITE" id="PS50893">
    <property type="entry name" value="ABC_TRANSPORTER_2"/>
    <property type="match status" value="1"/>
</dbReference>
<keyword evidence="3" id="KW-1133">Transmembrane helix</keyword>
<accession>A0A5N5QHN5</accession>
<name>A0A5N5QHN5_9AGAM</name>
<keyword evidence="1" id="KW-0547">Nucleotide-binding</keyword>
<dbReference type="AlphaFoldDB" id="A0A5N5QHN5"/>
<dbReference type="SUPFAM" id="SSF52540">
    <property type="entry name" value="P-loop containing nucleoside triphosphate hydrolases"/>
    <property type="match status" value="1"/>
</dbReference>
<dbReference type="GO" id="GO:0042626">
    <property type="term" value="F:ATPase-coupled transmembrane transporter activity"/>
    <property type="evidence" value="ECO:0007669"/>
    <property type="project" value="TreeGrafter"/>
</dbReference>
<dbReference type="InterPro" id="IPR050173">
    <property type="entry name" value="ABC_transporter_C-like"/>
</dbReference>
<dbReference type="EMBL" id="SSOP01000121">
    <property type="protein sequence ID" value="KAB5591139.1"/>
    <property type="molecule type" value="Genomic_DNA"/>
</dbReference>
<evidence type="ECO:0000256" key="1">
    <source>
        <dbReference type="ARBA" id="ARBA00022741"/>
    </source>
</evidence>
<evidence type="ECO:0000313" key="5">
    <source>
        <dbReference type="EMBL" id="KAB5591139.1"/>
    </source>
</evidence>
<evidence type="ECO:0000256" key="2">
    <source>
        <dbReference type="ARBA" id="ARBA00022840"/>
    </source>
</evidence>
<keyword evidence="6" id="KW-1185">Reference proteome</keyword>
<dbReference type="Gene3D" id="3.40.50.300">
    <property type="entry name" value="P-loop containing nucleotide triphosphate hydrolases"/>
    <property type="match status" value="1"/>
</dbReference>
<feature type="transmembrane region" description="Helical" evidence="3">
    <location>
        <begin position="92"/>
        <end position="112"/>
    </location>
</feature>
<keyword evidence="2" id="KW-0067">ATP-binding</keyword>
<dbReference type="InterPro" id="IPR003593">
    <property type="entry name" value="AAA+_ATPase"/>
</dbReference>